<organism evidence="2 3">
    <name type="scientific">Rosa chinensis</name>
    <name type="common">China rose</name>
    <dbReference type="NCBI Taxonomy" id="74649"/>
    <lineage>
        <taxon>Eukaryota</taxon>
        <taxon>Viridiplantae</taxon>
        <taxon>Streptophyta</taxon>
        <taxon>Embryophyta</taxon>
        <taxon>Tracheophyta</taxon>
        <taxon>Spermatophyta</taxon>
        <taxon>Magnoliopsida</taxon>
        <taxon>eudicotyledons</taxon>
        <taxon>Gunneridae</taxon>
        <taxon>Pentapetalae</taxon>
        <taxon>rosids</taxon>
        <taxon>fabids</taxon>
        <taxon>Rosales</taxon>
        <taxon>Rosaceae</taxon>
        <taxon>Rosoideae</taxon>
        <taxon>Rosoideae incertae sedis</taxon>
        <taxon>Rosa</taxon>
    </lineage>
</organism>
<evidence type="ECO:0000313" key="3">
    <source>
        <dbReference type="Proteomes" id="UP000238479"/>
    </source>
</evidence>
<dbReference type="Gramene" id="PRQ42692">
    <property type="protein sequence ID" value="PRQ42692"/>
    <property type="gene ID" value="RchiOBHm_Chr3g0460411"/>
</dbReference>
<dbReference type="SUPFAM" id="SSF81383">
    <property type="entry name" value="F-box domain"/>
    <property type="match status" value="1"/>
</dbReference>
<dbReference type="PANTHER" id="PTHR31672">
    <property type="entry name" value="BNACNNG10540D PROTEIN"/>
    <property type="match status" value="1"/>
</dbReference>
<comment type="caution">
    <text evidence="2">The sequence shown here is derived from an EMBL/GenBank/DDBJ whole genome shotgun (WGS) entry which is preliminary data.</text>
</comment>
<evidence type="ECO:0000313" key="2">
    <source>
        <dbReference type="EMBL" id="PRQ42692.1"/>
    </source>
</evidence>
<dbReference type="InterPro" id="IPR050796">
    <property type="entry name" value="SCF_F-box_component"/>
</dbReference>
<gene>
    <name evidence="2" type="ORF">RchiOBHm_Chr3g0460411</name>
</gene>
<dbReference type="Proteomes" id="UP000238479">
    <property type="component" value="Chromosome 3"/>
</dbReference>
<evidence type="ECO:0000259" key="1">
    <source>
        <dbReference type="PROSITE" id="PS50181"/>
    </source>
</evidence>
<sequence>MAWTEVMRKFFRCKKKTNLFDLPSDIIMDILLKLPLKTLCCLRCVSKTLLDRIDDPLFVTAHTRLLTSTNVAGEVPRLMLVTGIAPLGYIDMRSLKYDGEALRAETKNNAIVSRILPPSKPYILKYCLEFCYHDLFFYKDESEGQSCFLCNPLRGEVLKLPTINFPVQKNFCCSYGMGFYKLTNSHKIVCVSSTIEGCVETHVLVLGTNTWKKIPSQPPCNLSEKKICAYGDMHWLIDLSLQGRDDTKGLRIISFDFKKDEFYYTPHPTSVSLVDVPFMHLLTFGGSIAIAYVSSDLYINIWVLNNYDTKDWVLDYSIDIRMFLGHGQLSKLLYSHSCGEWEHGIIFMDKLGRESSFLDLGRTSMEHITLHTIFTCGSSLSPMKIVGYTGSFISLKDYGQLVRLEPGVETYRMQSSFLQKLGLCFVGAKKIERGKQQLWRLGQEIPV</sequence>
<dbReference type="InterPro" id="IPR036047">
    <property type="entry name" value="F-box-like_dom_sf"/>
</dbReference>
<dbReference type="InterPro" id="IPR017451">
    <property type="entry name" value="F-box-assoc_interact_dom"/>
</dbReference>
<dbReference type="AlphaFoldDB" id="A0A2P6R8F7"/>
<dbReference type="EMBL" id="PDCK01000041">
    <property type="protein sequence ID" value="PRQ42692.1"/>
    <property type="molecule type" value="Genomic_DNA"/>
</dbReference>
<dbReference type="Pfam" id="PF08268">
    <property type="entry name" value="FBA_3"/>
    <property type="match status" value="1"/>
</dbReference>
<dbReference type="STRING" id="74649.A0A2P6R8F7"/>
<protein>
    <submittedName>
        <fullName evidence="2">Putative F-box domain-containing protein</fullName>
    </submittedName>
</protein>
<dbReference type="Pfam" id="PF00646">
    <property type="entry name" value="F-box"/>
    <property type="match status" value="1"/>
</dbReference>
<dbReference type="InterPro" id="IPR013187">
    <property type="entry name" value="F-box-assoc_dom_typ3"/>
</dbReference>
<feature type="domain" description="F-box" evidence="1">
    <location>
        <begin position="16"/>
        <end position="61"/>
    </location>
</feature>
<dbReference type="SMART" id="SM00256">
    <property type="entry name" value="FBOX"/>
    <property type="match status" value="1"/>
</dbReference>
<reference evidence="2 3" key="1">
    <citation type="journal article" date="2018" name="Nat. Genet.">
        <title>The Rosa genome provides new insights in the design of modern roses.</title>
        <authorList>
            <person name="Bendahmane M."/>
        </authorList>
    </citation>
    <scope>NUCLEOTIDE SEQUENCE [LARGE SCALE GENOMIC DNA]</scope>
    <source>
        <strain evidence="3">cv. Old Blush</strain>
    </source>
</reference>
<dbReference type="NCBIfam" id="TIGR01640">
    <property type="entry name" value="F_box_assoc_1"/>
    <property type="match status" value="1"/>
</dbReference>
<dbReference type="PROSITE" id="PS50181">
    <property type="entry name" value="FBOX"/>
    <property type="match status" value="1"/>
</dbReference>
<proteinExistence type="predicted"/>
<keyword evidence="3" id="KW-1185">Reference proteome</keyword>
<dbReference type="InterPro" id="IPR001810">
    <property type="entry name" value="F-box_dom"/>
</dbReference>
<dbReference type="PANTHER" id="PTHR31672:SF13">
    <property type="entry name" value="F-BOX PROTEIN CPR30-LIKE"/>
    <property type="match status" value="1"/>
</dbReference>
<name>A0A2P6R8F7_ROSCH</name>
<dbReference type="OMA" id="METACIS"/>
<accession>A0A2P6R8F7</accession>